<gene>
    <name evidence="2" type="ORF">Pcinc_028520</name>
</gene>
<proteinExistence type="predicted"/>
<name>A0AAE1F1W9_PETCI</name>
<evidence type="ECO:0000313" key="3">
    <source>
        <dbReference type="Proteomes" id="UP001286313"/>
    </source>
</evidence>
<reference evidence="2" key="1">
    <citation type="submission" date="2023-10" db="EMBL/GenBank/DDBJ databases">
        <title>Genome assemblies of two species of porcelain crab, Petrolisthes cinctipes and Petrolisthes manimaculis (Anomura: Porcellanidae).</title>
        <authorList>
            <person name="Angst P."/>
        </authorList>
    </citation>
    <scope>NUCLEOTIDE SEQUENCE</scope>
    <source>
        <strain evidence="2">PB745_01</strain>
        <tissue evidence="2">Gill</tissue>
    </source>
</reference>
<evidence type="ECO:0000256" key="1">
    <source>
        <dbReference type="SAM" id="MobiDB-lite"/>
    </source>
</evidence>
<evidence type="ECO:0000313" key="2">
    <source>
        <dbReference type="EMBL" id="KAK3865920.1"/>
    </source>
</evidence>
<comment type="caution">
    <text evidence="2">The sequence shown here is derived from an EMBL/GenBank/DDBJ whole genome shotgun (WGS) entry which is preliminary data.</text>
</comment>
<feature type="region of interest" description="Disordered" evidence="1">
    <location>
        <begin position="188"/>
        <end position="210"/>
    </location>
</feature>
<dbReference type="AlphaFoldDB" id="A0AAE1F1W9"/>
<feature type="region of interest" description="Disordered" evidence="1">
    <location>
        <begin position="332"/>
        <end position="351"/>
    </location>
</feature>
<dbReference type="Proteomes" id="UP001286313">
    <property type="component" value="Unassembled WGS sequence"/>
</dbReference>
<feature type="region of interest" description="Disordered" evidence="1">
    <location>
        <begin position="57"/>
        <end position="87"/>
    </location>
</feature>
<organism evidence="2 3">
    <name type="scientific">Petrolisthes cinctipes</name>
    <name type="common">Flat porcelain crab</name>
    <dbReference type="NCBI Taxonomy" id="88211"/>
    <lineage>
        <taxon>Eukaryota</taxon>
        <taxon>Metazoa</taxon>
        <taxon>Ecdysozoa</taxon>
        <taxon>Arthropoda</taxon>
        <taxon>Crustacea</taxon>
        <taxon>Multicrustacea</taxon>
        <taxon>Malacostraca</taxon>
        <taxon>Eumalacostraca</taxon>
        <taxon>Eucarida</taxon>
        <taxon>Decapoda</taxon>
        <taxon>Pleocyemata</taxon>
        <taxon>Anomura</taxon>
        <taxon>Galatheoidea</taxon>
        <taxon>Porcellanidae</taxon>
        <taxon>Petrolisthes</taxon>
    </lineage>
</organism>
<protein>
    <recommendedName>
        <fullName evidence="4">Wsv045-like protein</fullName>
    </recommendedName>
</protein>
<keyword evidence="3" id="KW-1185">Reference proteome</keyword>
<feature type="region of interest" description="Disordered" evidence="1">
    <location>
        <begin position="361"/>
        <end position="410"/>
    </location>
</feature>
<sequence>MIDEGIVMSPKISSTTFVRYTPGTGYTLYEESMRVKCEAFRPKMYKRSELTEDNLVSLLTPPGEYHPSEEKKNNKKKSLEEDDDGGLRKLLPQRIEDDKQSLRDFVGQFIDNDILAPNNAITRWQNAVKINNPLMTMTDSITRDNEKGITYANFDIEVDEANGEHHAAIVLMAMDSFISLLSASNAVQSRSKRTRTEEDPEGDKDGSFSLYVPAEIPPSDLLSNKVGRNGFPVGDTGPFRKWSTVNAIKLSTSESNRDVIERLHNIDGDVNSAAVKAAKNTNRHLDNAEMIRCLTVINKRGEGDIYTLTSDRNANTIRSLEKGGVVADAAIAQRKKSRRKRDMAANPQAIVEKFVSPKKKKLFADTGSKSRGKKRKADTDPPAKKQEVKTRRGGGAGSSSTDSSRSKYTSSHKFTSLVMSPKEFSIAFNASSSLRGAQRTKSLIGKYISLLKAKSKSGVTIISRWVSPPDRRIIVSGDCREDSPKGLESIAFAITCRKSSLFLTFSTLQGLIRQWFKVSGDLYSKMDDISAVAPKMVLTSDTLKKDIRRTAKTLFRGVRPVTGFKVPASLNEIVPPSFFSNSSRSNGVETERDAAAPSLTLGITNDRYMKIIEVLDFLLSGGVFVNACLNNMFFDKCISTSKDAIDRKSSCPVNVDLMVVASECLGYITTLQNYYHDNTDVTSLSPLLNNESPRQHLERKMTIIIEFFLNASHEFRMKRRLQEDMTSTSSELIMRNMNVKGALSTFGNFTVAVKMNNTDIIDITKKRWWTNEHLSRLDAFYGMEDSLKYGSAPTECGIEAATSTSVAAASVTTSVIITSSLLTDACLAKLTSSKSLPSETLGSQGEDPGLSF</sequence>
<dbReference type="EMBL" id="JAWQEG010003502">
    <property type="protein sequence ID" value="KAK3865920.1"/>
    <property type="molecule type" value="Genomic_DNA"/>
</dbReference>
<accession>A0AAE1F1W9</accession>
<evidence type="ECO:0008006" key="4">
    <source>
        <dbReference type="Google" id="ProtNLM"/>
    </source>
</evidence>
<feature type="compositionally biased region" description="Basic and acidic residues" evidence="1">
    <location>
        <begin position="377"/>
        <end position="390"/>
    </location>
</feature>
<feature type="compositionally biased region" description="Low complexity" evidence="1">
    <location>
        <begin position="398"/>
        <end position="410"/>
    </location>
</feature>